<sequence length="907" mass="97291">MRILIKLIVAFLVLVIAALVALPFIIDPNDYKDQISQQVERVTGRTLTLQGDIGLSVFPWIALELGPTSLSNASGFKADHFAQVEAAEIRIKLMPLLRKELEVDTIVLDGLVLNLETNEAGVTNWDDLTGTDADAEESESAASSADVAKDVESSPALTAISIAGVRLTNANILWSDDSKGEQFQLRNMNLTTDPLVPGKPTSVKAAFDLISAQPEARAHITLDTDLMLDLENQQYALNKLKFTTVAQSRELPVAQVGFDLRGDVHADMQKQIINIRDLALKSQLNGEGPDAMFSEAEISLNGHLLADLGNEKASISEFKLSASANSRGIPEPLFTDAKIQLSGDVSADLASQSVAIPQLGLNLEASKDKQKIVAQLSAQVASDPAKQQTQLDNLQLAATITDPDMPGGKAELNLTTSATVDLEKQTLNVADLVLQLQDLLIQAQLNASDILSETPSFNADLHINPFNLRSLTRDLQIELPEMADTSTLELFELRTKVSGSNEHIALTDLNIKLDQSTLAGQFSVRNFDKPALRFDLKLDEIDADRYLPPPSEDEKPKTSSGSAASSAEPEDLPLDAIRELNAKGKIEIGKLKISGVHSQNILLTLDAEDGLVKLSPLRAEMYQGQYQGNVVIDARNDVMKLSMDEKLQGVQAGPLLDDLTGDSKISGTVNASAKLTASGNNPDAIKQTLNGSGDFSFSEGALKGVNLADAIRRARAAISGQSLPESDEPVQTDFSSLGGSFTARNGVIDNQDFSLMSPLLRVSGAGNVDLPQESIDYALRVAVVGSLEGQGGREITDLRGLTIPVRITGSFDNPRPSVDLAGLLRDRATEELRGRAAEQIQDRLGDKVGEGLGGLLGGALAPKSNDAAPAEEAPEADSATEEKEAEPAKSPEDQLKDELQNRLRRLF</sequence>
<name>M7NY83_9GAMM</name>
<feature type="region of interest" description="Disordered" evidence="1">
    <location>
        <begin position="125"/>
        <end position="148"/>
    </location>
</feature>
<evidence type="ECO:0000256" key="1">
    <source>
        <dbReference type="SAM" id="MobiDB-lite"/>
    </source>
</evidence>
<dbReference type="eggNOG" id="COG2982">
    <property type="taxonomic scope" value="Bacteria"/>
</dbReference>
<dbReference type="STRING" id="1286106.MPL1_11683"/>
<dbReference type="Proteomes" id="UP000012019">
    <property type="component" value="Unassembled WGS sequence"/>
</dbReference>
<organism evidence="3 4">
    <name type="scientific">Methylophaga lonarensis MPL</name>
    <dbReference type="NCBI Taxonomy" id="1286106"/>
    <lineage>
        <taxon>Bacteria</taxon>
        <taxon>Pseudomonadati</taxon>
        <taxon>Pseudomonadota</taxon>
        <taxon>Gammaproteobacteria</taxon>
        <taxon>Thiotrichales</taxon>
        <taxon>Piscirickettsiaceae</taxon>
        <taxon>Methylophaga</taxon>
    </lineage>
</organism>
<protein>
    <submittedName>
        <fullName evidence="3">A/G-specific adenine glycosylase</fullName>
    </submittedName>
</protein>
<feature type="domain" description="AsmA" evidence="2">
    <location>
        <begin position="3"/>
        <end position="323"/>
    </location>
</feature>
<dbReference type="GO" id="GO:0090313">
    <property type="term" value="P:regulation of protein targeting to membrane"/>
    <property type="evidence" value="ECO:0007669"/>
    <property type="project" value="TreeGrafter"/>
</dbReference>
<dbReference type="PATRIC" id="fig|1286106.3.peg.2336"/>
<dbReference type="OrthoDB" id="9766390at2"/>
<gene>
    <name evidence="3" type="ORF">MPL1_11683</name>
</gene>
<dbReference type="GO" id="GO:0005886">
    <property type="term" value="C:plasma membrane"/>
    <property type="evidence" value="ECO:0007669"/>
    <property type="project" value="TreeGrafter"/>
</dbReference>
<feature type="region of interest" description="Disordered" evidence="1">
    <location>
        <begin position="857"/>
        <end position="907"/>
    </location>
</feature>
<dbReference type="AlphaFoldDB" id="M7NY83"/>
<feature type="compositionally biased region" description="Basic and acidic residues" evidence="1">
    <location>
        <begin position="880"/>
        <end position="901"/>
    </location>
</feature>
<dbReference type="EMBL" id="APHR01000068">
    <property type="protein sequence ID" value="EMR12176.1"/>
    <property type="molecule type" value="Genomic_DNA"/>
</dbReference>
<dbReference type="InterPro" id="IPR052894">
    <property type="entry name" value="AsmA-related"/>
</dbReference>
<dbReference type="RefSeq" id="WP_009727291.1">
    <property type="nucleotide sequence ID" value="NZ_APHR01000068.1"/>
</dbReference>
<dbReference type="Pfam" id="PF05170">
    <property type="entry name" value="AsmA"/>
    <property type="match status" value="2"/>
</dbReference>
<dbReference type="PANTHER" id="PTHR30441:SF4">
    <property type="entry name" value="PROTEIN ASMA"/>
    <property type="match status" value="1"/>
</dbReference>
<dbReference type="PANTHER" id="PTHR30441">
    <property type="entry name" value="DUF748 DOMAIN-CONTAINING PROTEIN"/>
    <property type="match status" value="1"/>
</dbReference>
<evidence type="ECO:0000313" key="3">
    <source>
        <dbReference type="EMBL" id="EMR12176.1"/>
    </source>
</evidence>
<dbReference type="InterPro" id="IPR007844">
    <property type="entry name" value="AsmA"/>
</dbReference>
<evidence type="ECO:0000313" key="4">
    <source>
        <dbReference type="Proteomes" id="UP000012019"/>
    </source>
</evidence>
<keyword evidence="4" id="KW-1185">Reference proteome</keyword>
<feature type="domain" description="AsmA" evidence="2">
    <location>
        <begin position="347"/>
        <end position="753"/>
    </location>
</feature>
<evidence type="ECO:0000259" key="2">
    <source>
        <dbReference type="Pfam" id="PF05170"/>
    </source>
</evidence>
<comment type="caution">
    <text evidence="3">The sequence shown here is derived from an EMBL/GenBank/DDBJ whole genome shotgun (WGS) entry which is preliminary data.</text>
</comment>
<reference evidence="3 4" key="1">
    <citation type="journal article" date="2013" name="Genome Announc.">
        <title>Draft Genome Sequence of Methylophaga lonarensis MPLT, a Haloalkaliphilic (Non-Methane-Utilizing) Methylotroph.</title>
        <authorList>
            <person name="Shetty S.A."/>
            <person name="Marathe N.P."/>
            <person name="Munot H."/>
            <person name="Antony C.P."/>
            <person name="Dhotre D.P."/>
            <person name="Murrell J.C."/>
            <person name="Shouche Y.S."/>
        </authorList>
    </citation>
    <scope>NUCLEOTIDE SEQUENCE [LARGE SCALE GENOMIC DNA]</scope>
    <source>
        <strain evidence="3 4">MPL</strain>
    </source>
</reference>
<proteinExistence type="predicted"/>
<feature type="region of interest" description="Disordered" evidence="1">
    <location>
        <begin position="545"/>
        <end position="574"/>
    </location>
</feature>
<accession>M7NY83</accession>